<sequence>MAAGEPPLGRPALRAAPAGPARFRRHRAAVDGGHAAALPGLLRLLHHRTAFRPLHRGALQQPPALVVLPRRAAAGHAAAEPAPARRAAPHGLRPLVGRRHPGLLLDAALQAGRLCAAGAAAAGPAAVRGLARPARRARGLGRRGAGLRAHGARRRVLGPPRSFGRRHRAARAPGAGRPRAADRRLLLRPAPAGPPRRAARRAGRLGGAAQPGRRQLAAGAARRGPLRPRARRRGAVDAGPAGPRTLPGRPHLARGRARGRPARRAARVHRPPRDAVRAAATRQLPMKRLARYASVGVAATAAHYALLVLVVEAWHWPAWLGSGAGALLGAQIAFWANRRYTFDHRGPWWPAWCRFHATAGAGALLGMLLVDAGVRAGLHYLLAQGAATLIVMLASFAANRVWTFGQR</sequence>
<dbReference type="Proteomes" id="UP001152766">
    <property type="component" value="Unassembled WGS sequence"/>
</dbReference>
<feature type="domain" description="GtrA/DPMS transmembrane" evidence="8">
    <location>
        <begin position="291"/>
        <end position="404"/>
    </location>
</feature>
<dbReference type="InterPro" id="IPR007267">
    <property type="entry name" value="GtrA_DPMS_TM"/>
</dbReference>
<feature type="transmembrane region" description="Helical" evidence="7">
    <location>
        <begin position="316"/>
        <end position="336"/>
    </location>
</feature>
<feature type="compositionally biased region" description="Basic residues" evidence="6">
    <location>
        <begin position="251"/>
        <end position="270"/>
    </location>
</feature>
<dbReference type="Pfam" id="PF04138">
    <property type="entry name" value="GtrA_DPMS_TM"/>
    <property type="match status" value="1"/>
</dbReference>
<evidence type="ECO:0000256" key="5">
    <source>
        <dbReference type="ARBA" id="ARBA00023136"/>
    </source>
</evidence>
<dbReference type="PANTHER" id="PTHR38459:SF1">
    <property type="entry name" value="PROPHAGE BACTOPRENOL-LINKED GLUCOSE TRANSLOCASE HOMOLOG"/>
    <property type="match status" value="1"/>
</dbReference>
<evidence type="ECO:0000256" key="4">
    <source>
        <dbReference type="ARBA" id="ARBA00022989"/>
    </source>
</evidence>
<feature type="transmembrane region" description="Helical" evidence="7">
    <location>
        <begin position="381"/>
        <end position="402"/>
    </location>
</feature>
<evidence type="ECO:0000256" key="3">
    <source>
        <dbReference type="ARBA" id="ARBA00022692"/>
    </source>
</evidence>
<feature type="compositionally biased region" description="Basic residues" evidence="6">
    <location>
        <begin position="224"/>
        <end position="233"/>
    </location>
</feature>
<comment type="subcellular location">
    <subcellularLocation>
        <location evidence="1">Membrane</location>
        <topology evidence="1">Multi-pass membrane protein</topology>
    </subcellularLocation>
</comment>
<keyword evidence="10" id="KW-1185">Reference proteome</keyword>
<proteinExistence type="inferred from homology"/>
<organism evidence="9 10">
    <name type="scientific">Pelomonas aquatica</name>
    <dbReference type="NCBI Taxonomy" id="431058"/>
    <lineage>
        <taxon>Bacteria</taxon>
        <taxon>Pseudomonadati</taxon>
        <taxon>Pseudomonadota</taxon>
        <taxon>Betaproteobacteria</taxon>
        <taxon>Burkholderiales</taxon>
        <taxon>Sphaerotilaceae</taxon>
        <taxon>Roseateles</taxon>
    </lineage>
</organism>
<name>A0A9X4R3V0_9BURK</name>
<dbReference type="InterPro" id="IPR051401">
    <property type="entry name" value="GtrA_CellWall_Glycosyl"/>
</dbReference>
<feature type="region of interest" description="Disordered" evidence="6">
    <location>
        <begin position="135"/>
        <end position="276"/>
    </location>
</feature>
<evidence type="ECO:0000256" key="2">
    <source>
        <dbReference type="ARBA" id="ARBA00009399"/>
    </source>
</evidence>
<dbReference type="PANTHER" id="PTHR38459">
    <property type="entry name" value="PROPHAGE BACTOPRENOL-LINKED GLUCOSE TRANSLOCASE HOMOLOG"/>
    <property type="match status" value="1"/>
</dbReference>
<evidence type="ECO:0000259" key="8">
    <source>
        <dbReference type="Pfam" id="PF04138"/>
    </source>
</evidence>
<keyword evidence="5 7" id="KW-0472">Membrane</keyword>
<comment type="caution">
    <text evidence="9">The sequence shown here is derived from an EMBL/GenBank/DDBJ whole genome shotgun (WGS) entry which is preliminary data.</text>
</comment>
<keyword evidence="3 7" id="KW-0812">Transmembrane</keyword>
<dbReference type="GO" id="GO:0000271">
    <property type="term" value="P:polysaccharide biosynthetic process"/>
    <property type="evidence" value="ECO:0007669"/>
    <property type="project" value="InterPro"/>
</dbReference>
<dbReference type="EMBL" id="SGUG01000010">
    <property type="protein sequence ID" value="MDG0862512.1"/>
    <property type="molecule type" value="Genomic_DNA"/>
</dbReference>
<evidence type="ECO:0000313" key="9">
    <source>
        <dbReference type="EMBL" id="MDG0862512.1"/>
    </source>
</evidence>
<reference evidence="9" key="1">
    <citation type="submission" date="2019-02" db="EMBL/GenBank/DDBJ databases">
        <title>Draft genome of the type strain Pelomonas aquatica CCUG 52575T.</title>
        <authorList>
            <person name="Gomila M."/>
            <person name="Lalucat J."/>
        </authorList>
    </citation>
    <scope>NUCLEOTIDE SEQUENCE</scope>
    <source>
        <strain evidence="9">CCUG 52575</strain>
    </source>
</reference>
<evidence type="ECO:0000256" key="1">
    <source>
        <dbReference type="ARBA" id="ARBA00004141"/>
    </source>
</evidence>
<evidence type="ECO:0000256" key="7">
    <source>
        <dbReference type="SAM" id="Phobius"/>
    </source>
</evidence>
<feature type="transmembrane region" description="Helical" evidence="7">
    <location>
        <begin position="348"/>
        <end position="369"/>
    </location>
</feature>
<feature type="compositionally biased region" description="Low complexity" evidence="6">
    <location>
        <begin position="207"/>
        <end position="223"/>
    </location>
</feature>
<feature type="region of interest" description="Disordered" evidence="6">
    <location>
        <begin position="1"/>
        <end position="20"/>
    </location>
</feature>
<feature type="compositionally biased region" description="Low complexity" evidence="6">
    <location>
        <begin position="236"/>
        <end position="250"/>
    </location>
</feature>
<keyword evidence="4 7" id="KW-1133">Transmembrane helix</keyword>
<evidence type="ECO:0000313" key="10">
    <source>
        <dbReference type="Proteomes" id="UP001152766"/>
    </source>
</evidence>
<evidence type="ECO:0000256" key="6">
    <source>
        <dbReference type="SAM" id="MobiDB-lite"/>
    </source>
</evidence>
<protein>
    <submittedName>
        <fullName evidence="9">GtrA family protein</fullName>
    </submittedName>
</protein>
<dbReference type="GO" id="GO:0005886">
    <property type="term" value="C:plasma membrane"/>
    <property type="evidence" value="ECO:0007669"/>
    <property type="project" value="TreeGrafter"/>
</dbReference>
<dbReference type="AlphaFoldDB" id="A0A9X4R3V0"/>
<comment type="similarity">
    <text evidence="2">Belongs to the GtrA family.</text>
</comment>
<feature type="transmembrane region" description="Helical" evidence="7">
    <location>
        <begin position="289"/>
        <end position="310"/>
    </location>
</feature>
<gene>
    <name evidence="9" type="ORF">EXJ73_08515</name>
</gene>
<accession>A0A9X4R3V0</accession>